<reference evidence="3 4" key="1">
    <citation type="submission" date="2020-04" db="EMBL/GenBank/DDBJ databases">
        <title>Genome sequence for Sphingorhabdus sp. strain M1.</title>
        <authorList>
            <person name="Park S.-J."/>
        </authorList>
    </citation>
    <scope>NUCLEOTIDE SEQUENCE [LARGE SCALE GENOMIC DNA]</scope>
    <source>
        <strain evidence="3 4">JK6</strain>
    </source>
</reference>
<organism evidence="3 4">
    <name type="scientific">Parasphingorhabdus halotolerans</name>
    <dbReference type="NCBI Taxonomy" id="2725558"/>
    <lineage>
        <taxon>Bacteria</taxon>
        <taxon>Pseudomonadati</taxon>
        <taxon>Pseudomonadota</taxon>
        <taxon>Alphaproteobacteria</taxon>
        <taxon>Sphingomonadales</taxon>
        <taxon>Sphingomonadaceae</taxon>
        <taxon>Parasphingorhabdus</taxon>
    </lineage>
</organism>
<evidence type="ECO:0000256" key="2">
    <source>
        <dbReference type="SAM" id="SignalP"/>
    </source>
</evidence>
<dbReference type="Proteomes" id="UP000501600">
    <property type="component" value="Chromosome"/>
</dbReference>
<accession>A0A6H2DNQ3</accession>
<dbReference type="RefSeq" id="WP_168820555.1">
    <property type="nucleotide sequence ID" value="NZ_CP051217.1"/>
</dbReference>
<dbReference type="AlphaFoldDB" id="A0A6H2DNQ3"/>
<dbReference type="KEGG" id="phao:HF685_14225"/>
<keyword evidence="4" id="KW-1185">Reference proteome</keyword>
<sequence length="75" mass="7781">MNKISIVAVAATALSLTACEASVKEEGEMPSMDVEVSGDAGSLPEIDVETADIEVGTEEVTVDVPDVDVKMPSEQ</sequence>
<protein>
    <recommendedName>
        <fullName evidence="5">Secreted protein</fullName>
    </recommendedName>
</protein>
<keyword evidence="2" id="KW-0732">Signal</keyword>
<evidence type="ECO:0000313" key="4">
    <source>
        <dbReference type="Proteomes" id="UP000501600"/>
    </source>
</evidence>
<feature type="signal peptide" evidence="2">
    <location>
        <begin position="1"/>
        <end position="20"/>
    </location>
</feature>
<feature type="chain" id="PRO_5026222680" description="Secreted protein" evidence="2">
    <location>
        <begin position="21"/>
        <end position="75"/>
    </location>
</feature>
<name>A0A6H2DNQ3_9SPHN</name>
<dbReference type="PROSITE" id="PS51257">
    <property type="entry name" value="PROKAR_LIPOPROTEIN"/>
    <property type="match status" value="1"/>
</dbReference>
<gene>
    <name evidence="3" type="ORF">HF685_14225</name>
</gene>
<evidence type="ECO:0000313" key="3">
    <source>
        <dbReference type="EMBL" id="QJB70289.1"/>
    </source>
</evidence>
<dbReference type="EMBL" id="CP051217">
    <property type="protein sequence ID" value="QJB70289.1"/>
    <property type="molecule type" value="Genomic_DNA"/>
</dbReference>
<evidence type="ECO:0008006" key="5">
    <source>
        <dbReference type="Google" id="ProtNLM"/>
    </source>
</evidence>
<evidence type="ECO:0000256" key="1">
    <source>
        <dbReference type="SAM" id="MobiDB-lite"/>
    </source>
</evidence>
<feature type="region of interest" description="Disordered" evidence="1">
    <location>
        <begin position="24"/>
        <end position="43"/>
    </location>
</feature>
<proteinExistence type="predicted"/>